<gene>
    <name evidence="1" type="ORF">SAMN05216463_10379</name>
</gene>
<proteinExistence type="predicted"/>
<name>A0A1M6SBB8_XYLRU</name>
<evidence type="ECO:0000313" key="2">
    <source>
        <dbReference type="Proteomes" id="UP000184130"/>
    </source>
</evidence>
<organism evidence="1 2">
    <name type="scientific">Xylanibacter ruminicola</name>
    <name type="common">Prevotella ruminicola</name>
    <dbReference type="NCBI Taxonomy" id="839"/>
    <lineage>
        <taxon>Bacteria</taxon>
        <taxon>Pseudomonadati</taxon>
        <taxon>Bacteroidota</taxon>
        <taxon>Bacteroidia</taxon>
        <taxon>Bacteroidales</taxon>
        <taxon>Prevotellaceae</taxon>
        <taxon>Xylanibacter</taxon>
    </lineage>
</organism>
<evidence type="ECO:0000313" key="1">
    <source>
        <dbReference type="EMBL" id="SHK41807.1"/>
    </source>
</evidence>
<accession>A0A1M6SBB8</accession>
<reference evidence="1 2" key="1">
    <citation type="submission" date="2016-11" db="EMBL/GenBank/DDBJ databases">
        <authorList>
            <person name="Jaros S."/>
            <person name="Januszkiewicz K."/>
            <person name="Wedrychowicz H."/>
        </authorList>
    </citation>
    <scope>NUCLEOTIDE SEQUENCE [LARGE SCALE GENOMIC DNA]</scope>
    <source>
        <strain evidence="1 2">KHT3</strain>
    </source>
</reference>
<dbReference type="AlphaFoldDB" id="A0A1M6SBB8"/>
<dbReference type="Proteomes" id="UP000184130">
    <property type="component" value="Unassembled WGS sequence"/>
</dbReference>
<dbReference type="EMBL" id="FRBD01000003">
    <property type="protein sequence ID" value="SHK41807.1"/>
    <property type="molecule type" value="Genomic_DNA"/>
</dbReference>
<sequence length="85" mass="10230">MMIFNAYIMRISKNENVELYKTLFENWTNYDKWAPYFYKEFVCKYSIKVIAGVMTPCTVNINDSLDHEFISWLNEKGINIKENKE</sequence>
<protein>
    <submittedName>
        <fullName evidence="1">Uncharacterized protein</fullName>
    </submittedName>
</protein>